<keyword evidence="2" id="KW-1185">Reference proteome</keyword>
<dbReference type="Proteomes" id="UP000226431">
    <property type="component" value="Unassembled WGS sequence"/>
</dbReference>
<dbReference type="OrthoDB" id="5413057at2759"/>
<sequence>MIPLNLSQEGLTPGLRDMCVPISLYDEDLEPWQYGGNYHFDMDVMCNDTHDYSQIGTPCETFLGTEVYCSRAKDKDACFSLRQPPPFLQDSSGCRHWRGQYIIGGPEDCIGTKRWCDGRGSWLRLMSSMQPDECILRRTPASLAEAGCARIEQLSVEFRIVDDRPAGAGTFDAILLSLGRLNMTLAIDPSAGFSVVKHVPIDKAFGSPAVSLQDIKRLTLLDKLGKDVRRGDPWQLEGKPAENHLDMQS</sequence>
<name>A0A2C5ZGP0_9HYPO</name>
<accession>A0A2C5ZGP0</accession>
<proteinExistence type="predicted"/>
<gene>
    <name evidence="1" type="ORF">CDD80_2558</name>
</gene>
<protein>
    <submittedName>
        <fullName evidence="1">Uncharacterized protein</fullName>
    </submittedName>
</protein>
<organism evidence="1 2">
    <name type="scientific">Ophiocordyceps camponoti-rufipedis</name>
    <dbReference type="NCBI Taxonomy" id="2004952"/>
    <lineage>
        <taxon>Eukaryota</taxon>
        <taxon>Fungi</taxon>
        <taxon>Dikarya</taxon>
        <taxon>Ascomycota</taxon>
        <taxon>Pezizomycotina</taxon>
        <taxon>Sordariomycetes</taxon>
        <taxon>Hypocreomycetidae</taxon>
        <taxon>Hypocreales</taxon>
        <taxon>Ophiocordycipitaceae</taxon>
        <taxon>Ophiocordyceps</taxon>
    </lineage>
</organism>
<dbReference type="AlphaFoldDB" id="A0A2C5ZGP0"/>
<dbReference type="EMBL" id="NJES01000023">
    <property type="protein sequence ID" value="PHH80187.1"/>
    <property type="molecule type" value="Genomic_DNA"/>
</dbReference>
<comment type="caution">
    <text evidence="1">The sequence shown here is derived from an EMBL/GenBank/DDBJ whole genome shotgun (WGS) entry which is preliminary data.</text>
</comment>
<evidence type="ECO:0000313" key="1">
    <source>
        <dbReference type="EMBL" id="PHH80187.1"/>
    </source>
</evidence>
<evidence type="ECO:0000313" key="2">
    <source>
        <dbReference type="Proteomes" id="UP000226431"/>
    </source>
</evidence>
<reference evidence="1 2" key="1">
    <citation type="submission" date="2017-06" db="EMBL/GenBank/DDBJ databases">
        <title>Ant-infecting Ophiocordyceps genomes reveal a high diversity of potential behavioral manipulation genes and a possible major role for enterotoxins.</title>
        <authorList>
            <person name="De Bekker C."/>
            <person name="Evans H.C."/>
            <person name="Brachmann A."/>
            <person name="Hughes D.P."/>
        </authorList>
    </citation>
    <scope>NUCLEOTIDE SEQUENCE [LARGE SCALE GENOMIC DNA]</scope>
    <source>
        <strain evidence="1 2">Map16</strain>
    </source>
</reference>
<dbReference type="STRING" id="2004952.A0A2C5ZGP0"/>